<keyword evidence="1" id="KW-1133">Transmembrane helix</keyword>
<reference evidence="2" key="1">
    <citation type="thesis" date="2020" institute="ProQuest LLC" country="789 East Eisenhower Parkway, Ann Arbor, MI, USA">
        <title>Comparative Genomics and Chromosome Evolution.</title>
        <authorList>
            <person name="Mudd A.B."/>
        </authorList>
    </citation>
    <scope>NUCLEOTIDE SEQUENCE</scope>
    <source>
        <strain evidence="2">HN-11 Male</strain>
        <tissue evidence="2">Kidney and liver</tissue>
    </source>
</reference>
<evidence type="ECO:0000313" key="2">
    <source>
        <dbReference type="EMBL" id="KAG9491751.1"/>
    </source>
</evidence>
<name>A0A8J6KGW5_ELECQ</name>
<sequence>MQPTHMETYYIVNLPPRVFLVILKNKVKAYRSHTAVFLIEFSADMKCVHLAFTPEVEVVFDRRLMMIAAGKPVAFNGDVFLFVFFFLMTVP</sequence>
<keyword evidence="1" id="KW-0472">Membrane</keyword>
<protein>
    <submittedName>
        <fullName evidence="2">Uncharacterized protein</fullName>
    </submittedName>
</protein>
<feature type="transmembrane region" description="Helical" evidence="1">
    <location>
        <begin position="73"/>
        <end position="90"/>
    </location>
</feature>
<evidence type="ECO:0000256" key="1">
    <source>
        <dbReference type="SAM" id="Phobius"/>
    </source>
</evidence>
<dbReference type="EMBL" id="WNTK01000001">
    <property type="protein sequence ID" value="KAG9491751.1"/>
    <property type="molecule type" value="Genomic_DNA"/>
</dbReference>
<keyword evidence="3" id="KW-1185">Reference proteome</keyword>
<comment type="caution">
    <text evidence="2">The sequence shown here is derived from an EMBL/GenBank/DDBJ whole genome shotgun (WGS) entry which is preliminary data.</text>
</comment>
<accession>A0A8J6KGW5</accession>
<dbReference type="AlphaFoldDB" id="A0A8J6KGW5"/>
<dbReference type="Proteomes" id="UP000770717">
    <property type="component" value="Unassembled WGS sequence"/>
</dbReference>
<gene>
    <name evidence="2" type="ORF">GDO78_000324</name>
</gene>
<evidence type="ECO:0000313" key="3">
    <source>
        <dbReference type="Proteomes" id="UP000770717"/>
    </source>
</evidence>
<organism evidence="2 3">
    <name type="scientific">Eleutherodactylus coqui</name>
    <name type="common">Puerto Rican coqui</name>
    <dbReference type="NCBI Taxonomy" id="57060"/>
    <lineage>
        <taxon>Eukaryota</taxon>
        <taxon>Metazoa</taxon>
        <taxon>Chordata</taxon>
        <taxon>Craniata</taxon>
        <taxon>Vertebrata</taxon>
        <taxon>Euteleostomi</taxon>
        <taxon>Amphibia</taxon>
        <taxon>Batrachia</taxon>
        <taxon>Anura</taxon>
        <taxon>Neobatrachia</taxon>
        <taxon>Hyloidea</taxon>
        <taxon>Eleutherodactylidae</taxon>
        <taxon>Eleutherodactylinae</taxon>
        <taxon>Eleutherodactylus</taxon>
        <taxon>Eleutherodactylus</taxon>
    </lineage>
</organism>
<keyword evidence="1" id="KW-0812">Transmembrane</keyword>
<proteinExistence type="predicted"/>